<keyword evidence="5 6" id="KW-0472">Membrane</keyword>
<comment type="caution">
    <text evidence="7">The sequence shown here is derived from an EMBL/GenBank/DDBJ whole genome shotgun (WGS) entry which is preliminary data.</text>
</comment>
<feature type="transmembrane region" description="Helical" evidence="6">
    <location>
        <begin position="411"/>
        <end position="429"/>
    </location>
</feature>
<dbReference type="InterPro" id="IPR002528">
    <property type="entry name" value="MATE_fam"/>
</dbReference>
<reference evidence="7 8" key="1">
    <citation type="submission" date="2024-10" db="EMBL/GenBank/DDBJ databases">
        <title>The Natural Products Discovery Center: Release of the First 8490 Sequenced Strains for Exploring Actinobacteria Biosynthetic Diversity.</title>
        <authorList>
            <person name="Kalkreuter E."/>
            <person name="Kautsar S.A."/>
            <person name="Yang D."/>
            <person name="Bader C.D."/>
            <person name="Teijaro C.N."/>
            <person name="Fluegel L."/>
            <person name="Davis C.M."/>
            <person name="Simpson J.R."/>
            <person name="Lauterbach L."/>
            <person name="Steele A.D."/>
            <person name="Gui C."/>
            <person name="Meng S."/>
            <person name="Li G."/>
            <person name="Viehrig K."/>
            <person name="Ye F."/>
            <person name="Su P."/>
            <person name="Kiefer A.F."/>
            <person name="Nichols A."/>
            <person name="Cepeda A.J."/>
            <person name="Yan W."/>
            <person name="Fan B."/>
            <person name="Jiang Y."/>
            <person name="Adhikari A."/>
            <person name="Zheng C.-J."/>
            <person name="Schuster L."/>
            <person name="Cowan T.M."/>
            <person name="Smanski M.J."/>
            <person name="Chevrette M.G."/>
            <person name="De Carvalho L.P.S."/>
            <person name="Shen B."/>
        </authorList>
    </citation>
    <scope>NUCLEOTIDE SEQUENCE [LARGE SCALE GENOMIC DNA]</scope>
    <source>
        <strain evidence="7 8">NPDC049639</strain>
    </source>
</reference>
<evidence type="ECO:0000313" key="7">
    <source>
        <dbReference type="EMBL" id="MFI7585985.1"/>
    </source>
</evidence>
<feature type="transmembrane region" description="Helical" evidence="6">
    <location>
        <begin position="193"/>
        <end position="217"/>
    </location>
</feature>
<evidence type="ECO:0000256" key="6">
    <source>
        <dbReference type="SAM" id="Phobius"/>
    </source>
</evidence>
<dbReference type="EMBL" id="JBITLV010000001">
    <property type="protein sequence ID" value="MFI7585985.1"/>
    <property type="molecule type" value="Genomic_DNA"/>
</dbReference>
<dbReference type="NCBIfam" id="TIGR00797">
    <property type="entry name" value="matE"/>
    <property type="match status" value="1"/>
</dbReference>
<feature type="transmembrane region" description="Helical" evidence="6">
    <location>
        <begin position="355"/>
        <end position="373"/>
    </location>
</feature>
<organism evidence="7 8">
    <name type="scientific">Spongisporangium articulatum</name>
    <dbReference type="NCBI Taxonomy" id="3362603"/>
    <lineage>
        <taxon>Bacteria</taxon>
        <taxon>Bacillati</taxon>
        <taxon>Actinomycetota</taxon>
        <taxon>Actinomycetes</taxon>
        <taxon>Kineosporiales</taxon>
        <taxon>Kineosporiaceae</taxon>
        <taxon>Spongisporangium</taxon>
    </lineage>
</organism>
<evidence type="ECO:0000256" key="5">
    <source>
        <dbReference type="ARBA" id="ARBA00023136"/>
    </source>
</evidence>
<sequence>MAQDPATPGRGDPRRILSLTLPALGALVAEPLFLLADSAIVGRLGTPELAALGVAGALLNSAVSVFVFLAYGTTGTAARLVGAGDEVGALAAGRDAAWLAAAIGTAAALVVLPTAPLLVAPFDVSDPVAHEAVVYLRASLPGLPAMLVLLALVGVLRGLERTRATLWIAGLGAVANAALNVVLVHGVGTWAGLGIAGSAIGTAATQLGMATAGVLILRRTARGRIALAPHAAGIRMAGRDGVPLLVRTVALRAVLLATTATAASLGATALAAHQVAANLWTLLALTLDALAIAAQALVGNRLGAGDVAGVHAMVRTMVRWGVGTGVVLGLLMLAAGGGLGPLFTPDEAVQHDLRAALLVAALAQPLAGYVFVLDGVLIGAGDGRYLARASAVQAALFLPAAALLATYGPSGTAGLVSLWVLFAGGWMVLRAVQLGRRARGDAWTVTGARRT</sequence>
<comment type="subcellular location">
    <subcellularLocation>
        <location evidence="1">Membrane</location>
        <topology evidence="1">Multi-pass membrane protein</topology>
    </subcellularLocation>
</comment>
<accession>A0ABW8AHY8</accession>
<evidence type="ECO:0000313" key="8">
    <source>
        <dbReference type="Proteomes" id="UP001612915"/>
    </source>
</evidence>
<gene>
    <name evidence="7" type="ORF">ACIB24_02780</name>
</gene>
<comment type="similarity">
    <text evidence="2">Belongs to the multi antimicrobial extrusion (MATE) (TC 2.A.66.1) family.</text>
</comment>
<proteinExistence type="inferred from homology"/>
<feature type="transmembrane region" description="Helical" evidence="6">
    <location>
        <begin position="96"/>
        <end position="119"/>
    </location>
</feature>
<dbReference type="PANTHER" id="PTHR42893">
    <property type="entry name" value="PROTEIN DETOXIFICATION 44, CHLOROPLASTIC-RELATED"/>
    <property type="match status" value="1"/>
</dbReference>
<dbReference type="Pfam" id="PF01554">
    <property type="entry name" value="MatE"/>
    <property type="match status" value="2"/>
</dbReference>
<feature type="transmembrane region" description="Helical" evidence="6">
    <location>
        <begin position="48"/>
        <end position="71"/>
    </location>
</feature>
<dbReference type="InterPro" id="IPR044644">
    <property type="entry name" value="DinF-like"/>
</dbReference>
<evidence type="ECO:0000256" key="2">
    <source>
        <dbReference type="ARBA" id="ARBA00010199"/>
    </source>
</evidence>
<feature type="transmembrane region" description="Helical" evidence="6">
    <location>
        <begin position="139"/>
        <end position="159"/>
    </location>
</feature>
<evidence type="ECO:0000256" key="3">
    <source>
        <dbReference type="ARBA" id="ARBA00022692"/>
    </source>
</evidence>
<keyword evidence="3 6" id="KW-0812">Transmembrane</keyword>
<feature type="transmembrane region" description="Helical" evidence="6">
    <location>
        <begin position="16"/>
        <end position="36"/>
    </location>
</feature>
<keyword evidence="4 6" id="KW-1133">Transmembrane helix</keyword>
<feature type="transmembrane region" description="Helical" evidence="6">
    <location>
        <begin position="385"/>
        <end position="405"/>
    </location>
</feature>
<dbReference type="Proteomes" id="UP001612915">
    <property type="component" value="Unassembled WGS sequence"/>
</dbReference>
<keyword evidence="8" id="KW-1185">Reference proteome</keyword>
<feature type="transmembrane region" description="Helical" evidence="6">
    <location>
        <begin position="279"/>
        <end position="299"/>
    </location>
</feature>
<feature type="transmembrane region" description="Helical" evidence="6">
    <location>
        <begin position="249"/>
        <end position="273"/>
    </location>
</feature>
<evidence type="ECO:0000256" key="4">
    <source>
        <dbReference type="ARBA" id="ARBA00022989"/>
    </source>
</evidence>
<protein>
    <submittedName>
        <fullName evidence="7">MATE family efflux transporter</fullName>
    </submittedName>
</protein>
<feature type="transmembrane region" description="Helical" evidence="6">
    <location>
        <begin position="320"/>
        <end position="343"/>
    </location>
</feature>
<name>A0ABW8AHY8_9ACTN</name>
<dbReference type="RefSeq" id="WP_398274829.1">
    <property type="nucleotide sequence ID" value="NZ_JBITLV010000001.1"/>
</dbReference>
<feature type="transmembrane region" description="Helical" evidence="6">
    <location>
        <begin position="166"/>
        <end position="187"/>
    </location>
</feature>
<evidence type="ECO:0000256" key="1">
    <source>
        <dbReference type="ARBA" id="ARBA00004141"/>
    </source>
</evidence>
<dbReference type="PANTHER" id="PTHR42893:SF46">
    <property type="entry name" value="PROTEIN DETOXIFICATION 44, CHLOROPLASTIC"/>
    <property type="match status" value="1"/>
</dbReference>